<dbReference type="InterPro" id="IPR017500">
    <property type="entry name" value="Phage_infect_YhgE_N"/>
</dbReference>
<feature type="transmembrane region" description="Helical" evidence="6">
    <location>
        <begin position="591"/>
        <end position="612"/>
    </location>
</feature>
<dbReference type="InterPro" id="IPR051328">
    <property type="entry name" value="T7SS_ABC-Transporter"/>
</dbReference>
<evidence type="ECO:0000256" key="1">
    <source>
        <dbReference type="ARBA" id="ARBA00004141"/>
    </source>
</evidence>
<feature type="transmembrane region" description="Helical" evidence="6">
    <location>
        <begin position="624"/>
        <end position="643"/>
    </location>
</feature>
<evidence type="ECO:0000256" key="3">
    <source>
        <dbReference type="ARBA" id="ARBA00022989"/>
    </source>
</evidence>
<evidence type="ECO:0000256" key="6">
    <source>
        <dbReference type="SAM" id="Phobius"/>
    </source>
</evidence>
<comment type="caution">
    <text evidence="8">The sequence shown here is derived from an EMBL/GenBank/DDBJ whole genome shotgun (WGS) entry which is preliminary data.</text>
</comment>
<keyword evidence="9" id="KW-1185">Reference proteome</keyword>
<reference evidence="8 9" key="1">
    <citation type="submission" date="2024-04" db="EMBL/GenBank/DDBJ databases">
        <title>Human intestinal bacterial collection.</title>
        <authorList>
            <person name="Pauvert C."/>
            <person name="Hitch T.C.A."/>
            <person name="Clavel T."/>
        </authorList>
    </citation>
    <scope>NUCLEOTIDE SEQUENCE [LARGE SCALE GENOMIC DNA]</scope>
    <source>
        <strain evidence="8 9">CLA-SR-H026</strain>
    </source>
</reference>
<evidence type="ECO:0000259" key="7">
    <source>
        <dbReference type="Pfam" id="PF12698"/>
    </source>
</evidence>
<dbReference type="Proteomes" id="UP001481872">
    <property type="component" value="Unassembled WGS sequence"/>
</dbReference>
<gene>
    <name evidence="8" type="ORF">AAA081_06150</name>
</gene>
<name>A0ABV1J7J1_9FIRM</name>
<dbReference type="NCBIfam" id="TIGR03062">
    <property type="entry name" value="pip_yhgE_Cterm"/>
    <property type="match status" value="1"/>
</dbReference>
<keyword evidence="2 6" id="KW-0812">Transmembrane</keyword>
<feature type="domain" description="ABC-2 type transporter transmembrane" evidence="7">
    <location>
        <begin position="34"/>
        <end position="162"/>
    </location>
</feature>
<dbReference type="PANTHER" id="PTHR43077:SF10">
    <property type="entry name" value="TRANSPORT PERMEASE PROTEIN"/>
    <property type="match status" value="1"/>
</dbReference>
<keyword evidence="3 6" id="KW-1133">Transmembrane helix</keyword>
<accession>A0ABV1J7J1</accession>
<dbReference type="EMBL" id="JBBNPS010000015">
    <property type="protein sequence ID" value="MEQ3353873.1"/>
    <property type="molecule type" value="Genomic_DNA"/>
</dbReference>
<dbReference type="Gene3D" id="3.40.1710.10">
    <property type="entry name" value="abc type-2 transporter like domain"/>
    <property type="match status" value="1"/>
</dbReference>
<feature type="transmembrane region" description="Helical" evidence="6">
    <location>
        <begin position="681"/>
        <end position="703"/>
    </location>
</feature>
<dbReference type="NCBIfam" id="TIGR03061">
    <property type="entry name" value="pip_yhgE_Nterm"/>
    <property type="match status" value="1"/>
</dbReference>
<evidence type="ECO:0000256" key="2">
    <source>
        <dbReference type="ARBA" id="ARBA00022692"/>
    </source>
</evidence>
<keyword evidence="5" id="KW-0175">Coiled coil</keyword>
<organism evidence="8 9">
    <name type="scientific">Aedoeadaptatus acetigenes</name>
    <dbReference type="NCBI Taxonomy" id="2981723"/>
    <lineage>
        <taxon>Bacteria</taxon>
        <taxon>Bacillati</taxon>
        <taxon>Bacillota</taxon>
        <taxon>Tissierellia</taxon>
        <taxon>Tissierellales</taxon>
        <taxon>Peptoniphilaceae</taxon>
        <taxon>Aedoeadaptatus</taxon>
    </lineage>
</organism>
<comment type="subcellular location">
    <subcellularLocation>
        <location evidence="1">Membrane</location>
        <topology evidence="1">Multi-pass membrane protein</topology>
    </subcellularLocation>
</comment>
<dbReference type="InterPro" id="IPR013525">
    <property type="entry name" value="ABC2_TM"/>
</dbReference>
<feature type="transmembrane region" description="Helical" evidence="6">
    <location>
        <begin position="792"/>
        <end position="810"/>
    </location>
</feature>
<sequence>MKKVMTILKRDFKRILTNEAALLVLVGISLLPSFYAWFNIAANMDPYGNLDQVKIAVANEDTAVPFQGKDLNAGDEIVAELKKNDQLGWTFVDKEAAIEGVKAGDYYAAIVIPSDFSSSFLSILDEGAIRFPALDYYVNEKLNAIAPKITSTGLGTLEAQIDSRFVAMSSEILGEKVAKATTDFRGETEEKRDDAIQSLGKVSQNLTEYETVLKNMDGELNRLSELSRGARKDVSALKDAVKKGEITLDEASALLEETRRQSEKIAGAYENMMDDMNRMGRMADTYSEKKYLSLDRDFTHEKQRIERSLVDMKLINDINRRILRDLDTLSPIPKEARPLDVVGRWQQINKRNGALLDSAREQNAAIKSARISLEDSHRTIQNRLKESSDALDDLRLDFRSSVPPIMNQSFDLLNQVEGHFSASLSTMPVLLDEFDRLLGDMEAMTGEAHKTVENSLESLGRAQNSISGLQKDLGQLDRGPLYEKIRRATIFDENTFTTFMESPVKINEHVVYQSENYGSAMTPFFTNLALWVGGMILISIIKIDVDRDESVEPLSFKGAYVGRWALFASIGLVQALIVSVGDLWLLKVQCAHPFLFVLTALLSSLAYVSMIYSLAATFRNIGKAIAVIVLILQIPGASGTYPIEMMAPFFRSIYPALPFHYGIDAMREAMLGVYGFHLGKYWLILLAYLPLSLFIGLVGPRIFGGLNHIFDLKLAESELIHGDLPEKQSIMSGDLIPMILSQDTRGLAQVKDKHARFFAGYEKKKYYAFVALALVPGISLCLLLGMDTKIRYLVIWVASIIAFATYLIWLEYYRRRYEVEAEWLALSESEVLDRLKERDAHE</sequence>
<evidence type="ECO:0000313" key="9">
    <source>
        <dbReference type="Proteomes" id="UP001481872"/>
    </source>
</evidence>
<dbReference type="InterPro" id="IPR017501">
    <property type="entry name" value="Phage_infect_YhgE_C"/>
</dbReference>
<protein>
    <submittedName>
        <fullName evidence="8">YhgE/Pip domain-containing protein</fullName>
    </submittedName>
</protein>
<evidence type="ECO:0000256" key="4">
    <source>
        <dbReference type="ARBA" id="ARBA00023136"/>
    </source>
</evidence>
<keyword evidence="4 6" id="KW-0472">Membrane</keyword>
<dbReference type="Pfam" id="PF12698">
    <property type="entry name" value="ABC2_membrane_3"/>
    <property type="match status" value="2"/>
</dbReference>
<dbReference type="RefSeq" id="WP_349054147.1">
    <property type="nucleotide sequence ID" value="NZ_JBBNPS010000015.1"/>
</dbReference>
<evidence type="ECO:0000256" key="5">
    <source>
        <dbReference type="SAM" id="Coils"/>
    </source>
</evidence>
<feature type="coiled-coil region" evidence="5">
    <location>
        <begin position="206"/>
        <end position="261"/>
    </location>
</feature>
<proteinExistence type="predicted"/>
<feature type="transmembrane region" description="Helical" evidence="6">
    <location>
        <begin position="524"/>
        <end position="543"/>
    </location>
</feature>
<feature type="transmembrane region" description="Helical" evidence="6">
    <location>
        <begin position="564"/>
        <end position="585"/>
    </location>
</feature>
<feature type="domain" description="ABC-2 type transporter transmembrane" evidence="7">
    <location>
        <begin position="463"/>
        <end position="697"/>
    </location>
</feature>
<feature type="transmembrane region" description="Helical" evidence="6">
    <location>
        <begin position="766"/>
        <end position="786"/>
    </location>
</feature>
<evidence type="ECO:0000313" key="8">
    <source>
        <dbReference type="EMBL" id="MEQ3353873.1"/>
    </source>
</evidence>
<dbReference type="PANTHER" id="PTHR43077">
    <property type="entry name" value="TRANSPORT PERMEASE YVFS-RELATED"/>
    <property type="match status" value="1"/>
</dbReference>